<dbReference type="Proteomes" id="UP001064489">
    <property type="component" value="Chromosome 2"/>
</dbReference>
<dbReference type="EMBL" id="JAJSOW010000106">
    <property type="protein sequence ID" value="KAI9160151.1"/>
    <property type="molecule type" value="Genomic_DNA"/>
</dbReference>
<sequence>MWTSSGHRAYLCFQIFLSSQTTEQKLCSLSVYQAPPAHHGYLRGFRSLRLTREQNWDVISRRKTGRFYNSMSCSFTCLSTSLVIQHDRMSRNRRRMEEEEEDSMIEEDNFTMKCPEDAEFQKPKIISLWVCSEILWLECVQFLIFYGAMNIITAKLTSFPLQSFHVMIIDR</sequence>
<gene>
    <name evidence="1" type="ORF">LWI28_005589</name>
</gene>
<dbReference type="AlphaFoldDB" id="A0AAD5NI74"/>
<protein>
    <submittedName>
        <fullName evidence="1">Uncharacterized protein</fullName>
    </submittedName>
</protein>
<evidence type="ECO:0000313" key="2">
    <source>
        <dbReference type="Proteomes" id="UP001064489"/>
    </source>
</evidence>
<organism evidence="1 2">
    <name type="scientific">Acer negundo</name>
    <name type="common">Box elder</name>
    <dbReference type="NCBI Taxonomy" id="4023"/>
    <lineage>
        <taxon>Eukaryota</taxon>
        <taxon>Viridiplantae</taxon>
        <taxon>Streptophyta</taxon>
        <taxon>Embryophyta</taxon>
        <taxon>Tracheophyta</taxon>
        <taxon>Spermatophyta</taxon>
        <taxon>Magnoliopsida</taxon>
        <taxon>eudicotyledons</taxon>
        <taxon>Gunneridae</taxon>
        <taxon>Pentapetalae</taxon>
        <taxon>rosids</taxon>
        <taxon>malvids</taxon>
        <taxon>Sapindales</taxon>
        <taxon>Sapindaceae</taxon>
        <taxon>Hippocastanoideae</taxon>
        <taxon>Acereae</taxon>
        <taxon>Acer</taxon>
    </lineage>
</organism>
<reference evidence="1" key="1">
    <citation type="journal article" date="2022" name="Plant J.">
        <title>Strategies of tolerance reflected in two North American maple genomes.</title>
        <authorList>
            <person name="McEvoy S.L."/>
            <person name="Sezen U.U."/>
            <person name="Trouern-Trend A."/>
            <person name="McMahon S.M."/>
            <person name="Schaberg P.G."/>
            <person name="Yang J."/>
            <person name="Wegrzyn J.L."/>
            <person name="Swenson N.G."/>
        </authorList>
    </citation>
    <scope>NUCLEOTIDE SEQUENCE</scope>
    <source>
        <strain evidence="1">91603</strain>
    </source>
</reference>
<proteinExistence type="predicted"/>
<accession>A0AAD5NI74</accession>
<reference evidence="1" key="2">
    <citation type="submission" date="2023-02" db="EMBL/GenBank/DDBJ databases">
        <authorList>
            <person name="Swenson N.G."/>
            <person name="Wegrzyn J.L."/>
            <person name="Mcevoy S.L."/>
        </authorList>
    </citation>
    <scope>NUCLEOTIDE SEQUENCE</scope>
    <source>
        <strain evidence="1">91603</strain>
        <tissue evidence="1">Leaf</tissue>
    </source>
</reference>
<evidence type="ECO:0000313" key="1">
    <source>
        <dbReference type="EMBL" id="KAI9160151.1"/>
    </source>
</evidence>
<keyword evidence="2" id="KW-1185">Reference proteome</keyword>
<comment type="caution">
    <text evidence="1">The sequence shown here is derived from an EMBL/GenBank/DDBJ whole genome shotgun (WGS) entry which is preliminary data.</text>
</comment>
<name>A0AAD5NI74_ACENE</name>